<reference evidence="2" key="1">
    <citation type="submission" date="2020-11" db="EMBL/GenBank/DDBJ databases">
        <authorList>
            <person name="Whitehead M."/>
        </authorList>
    </citation>
    <scope>NUCLEOTIDE SEQUENCE</scope>
    <source>
        <strain evidence="2">EGII</strain>
    </source>
</reference>
<feature type="transmembrane region" description="Helical" evidence="1">
    <location>
        <begin position="79"/>
        <end position="98"/>
    </location>
</feature>
<keyword evidence="1" id="KW-1133">Transmembrane helix</keyword>
<keyword evidence="1" id="KW-0472">Membrane</keyword>
<comment type="caution">
    <text evidence="2">The sequence shown here is derived from an EMBL/GenBank/DDBJ whole genome shotgun (WGS) entry which is preliminary data.</text>
</comment>
<dbReference type="EMBL" id="CAJHJT010000012">
    <property type="protein sequence ID" value="CAD6999097.1"/>
    <property type="molecule type" value="Genomic_DNA"/>
</dbReference>
<organism evidence="2 3">
    <name type="scientific">Ceratitis capitata</name>
    <name type="common">Mediterranean fruit fly</name>
    <name type="synonym">Tephritis capitata</name>
    <dbReference type="NCBI Taxonomy" id="7213"/>
    <lineage>
        <taxon>Eukaryota</taxon>
        <taxon>Metazoa</taxon>
        <taxon>Ecdysozoa</taxon>
        <taxon>Arthropoda</taxon>
        <taxon>Hexapoda</taxon>
        <taxon>Insecta</taxon>
        <taxon>Pterygota</taxon>
        <taxon>Neoptera</taxon>
        <taxon>Endopterygota</taxon>
        <taxon>Diptera</taxon>
        <taxon>Brachycera</taxon>
        <taxon>Muscomorpha</taxon>
        <taxon>Tephritoidea</taxon>
        <taxon>Tephritidae</taxon>
        <taxon>Ceratitis</taxon>
        <taxon>Ceratitis</taxon>
    </lineage>
</organism>
<evidence type="ECO:0000313" key="2">
    <source>
        <dbReference type="EMBL" id="CAD6999097.1"/>
    </source>
</evidence>
<dbReference type="AlphaFoldDB" id="A0A811UMR2"/>
<dbReference type="Proteomes" id="UP000606786">
    <property type="component" value="Unassembled WGS sequence"/>
</dbReference>
<proteinExistence type="predicted"/>
<gene>
    <name evidence="2" type="ORF">CCAP1982_LOCUS7643</name>
</gene>
<accession>A0A811UMR2</accession>
<evidence type="ECO:0000256" key="1">
    <source>
        <dbReference type="SAM" id="Phobius"/>
    </source>
</evidence>
<name>A0A811UMR2_CERCA</name>
<keyword evidence="1" id="KW-0812">Transmembrane</keyword>
<sequence>MAVAATVTIMAKNLTTTVARPKLPHNSFRCSENGIKIPISHTYLYIQVNTCITIHTSILVRSHMRFMISLFVCQPFQSATHFFLFSSFFLSLLSPFCISRTYAHFRVSLPSGHFAAEAALPPALRTTCPPVTTTGVCRASPHYCFS</sequence>
<evidence type="ECO:0000313" key="3">
    <source>
        <dbReference type="Proteomes" id="UP000606786"/>
    </source>
</evidence>
<protein>
    <submittedName>
        <fullName evidence="2">(Mediterranean fruit fly) hypothetical protein</fullName>
    </submittedName>
</protein>
<keyword evidence="3" id="KW-1185">Reference proteome</keyword>